<dbReference type="EMBL" id="AP021874">
    <property type="protein sequence ID" value="BBO69126.1"/>
    <property type="molecule type" value="Genomic_DNA"/>
</dbReference>
<dbReference type="RefSeq" id="WP_155317205.1">
    <property type="nucleotide sequence ID" value="NZ_AP021874.1"/>
</dbReference>
<organism evidence="1 2">
    <name type="scientific">Desulfosarcina alkanivorans</name>
    <dbReference type="NCBI Taxonomy" id="571177"/>
    <lineage>
        <taxon>Bacteria</taxon>
        <taxon>Pseudomonadati</taxon>
        <taxon>Thermodesulfobacteriota</taxon>
        <taxon>Desulfobacteria</taxon>
        <taxon>Desulfobacterales</taxon>
        <taxon>Desulfosarcinaceae</taxon>
        <taxon>Desulfosarcina</taxon>
    </lineage>
</organism>
<evidence type="ECO:0000313" key="1">
    <source>
        <dbReference type="EMBL" id="BBO69126.1"/>
    </source>
</evidence>
<dbReference type="PANTHER" id="PTHR30087:SF1">
    <property type="entry name" value="HYPOTHETICAL CYTOSOLIC PROTEIN"/>
    <property type="match status" value="1"/>
</dbReference>
<dbReference type="InterPro" id="IPR007553">
    <property type="entry name" value="2-thiour_desulf"/>
</dbReference>
<dbReference type="OrthoDB" id="495783at2"/>
<keyword evidence="2" id="KW-1185">Reference proteome</keyword>
<reference evidence="1 2" key="1">
    <citation type="submission" date="2019-11" db="EMBL/GenBank/DDBJ databases">
        <title>Comparative genomics of hydrocarbon-degrading Desulfosarcina strains.</title>
        <authorList>
            <person name="Watanabe M."/>
            <person name="Kojima H."/>
            <person name="Fukui M."/>
        </authorList>
    </citation>
    <scope>NUCLEOTIDE SEQUENCE [LARGE SCALE GENOMIC DNA]</scope>
    <source>
        <strain evidence="1 2">PL12</strain>
    </source>
</reference>
<proteinExistence type="predicted"/>
<dbReference type="KEGG" id="dalk:DSCA_30560"/>
<dbReference type="AlphaFoldDB" id="A0A5K7YIY4"/>
<protein>
    <submittedName>
        <fullName evidence="1">Uncharacterized protein</fullName>
    </submittedName>
</protein>
<sequence>MILVSACLCGQRCRYDGQTKKKQALITQLGRENILPVCPEQLGGLATPRPACRLLGGDGADVLAGCARVVDELGVDRTGAFVKGARLTLEMALSHGVDRCCLKAKSPSCGSGLLMALPPDELPDGYRPVLGVAAALLQAHGFHIEEVL</sequence>
<gene>
    <name evidence="1" type="ORF">DSCA_30560</name>
</gene>
<dbReference type="Proteomes" id="UP000427906">
    <property type="component" value="Chromosome"/>
</dbReference>
<dbReference type="Pfam" id="PF04463">
    <property type="entry name" value="2-thiour_desulf"/>
    <property type="match status" value="1"/>
</dbReference>
<dbReference type="PANTHER" id="PTHR30087">
    <property type="entry name" value="INNER MEMBRANE PROTEIN"/>
    <property type="match status" value="1"/>
</dbReference>
<name>A0A5K7YIY4_9BACT</name>
<accession>A0A5K7YIY4</accession>
<evidence type="ECO:0000313" key="2">
    <source>
        <dbReference type="Proteomes" id="UP000427906"/>
    </source>
</evidence>